<dbReference type="InterPro" id="IPR001245">
    <property type="entry name" value="Ser-Thr/Tyr_kinase_cat_dom"/>
</dbReference>
<keyword evidence="3" id="KW-0812">Transmembrane</keyword>
<dbReference type="EMBL" id="JAMYWD010000005">
    <property type="protein sequence ID" value="KAJ4971609.1"/>
    <property type="molecule type" value="Genomic_DNA"/>
</dbReference>
<dbReference type="InterPro" id="IPR051564">
    <property type="entry name" value="LRR_receptor-like_kinase"/>
</dbReference>
<dbReference type="Gene3D" id="3.80.10.10">
    <property type="entry name" value="Ribonuclease Inhibitor"/>
    <property type="match status" value="1"/>
</dbReference>
<dbReference type="SUPFAM" id="SSF56112">
    <property type="entry name" value="Protein kinase-like (PK-like)"/>
    <property type="match status" value="1"/>
</dbReference>
<dbReference type="OrthoDB" id="4062651at2759"/>
<dbReference type="GO" id="GO:0016020">
    <property type="term" value="C:membrane"/>
    <property type="evidence" value="ECO:0007669"/>
    <property type="project" value="UniProtKB-SubCell"/>
</dbReference>
<dbReference type="InterPro" id="IPR011009">
    <property type="entry name" value="Kinase-like_dom_sf"/>
</dbReference>
<keyword evidence="5" id="KW-1133">Transmembrane helix</keyword>
<evidence type="ECO:0000256" key="4">
    <source>
        <dbReference type="ARBA" id="ARBA00022737"/>
    </source>
</evidence>
<dbReference type="PROSITE" id="PS50011">
    <property type="entry name" value="PROTEIN_KINASE_DOM"/>
    <property type="match status" value="1"/>
</dbReference>
<reference evidence="8" key="1">
    <citation type="journal article" date="2023" name="Plant J.">
        <title>The genome of the king protea, Protea cynaroides.</title>
        <authorList>
            <person name="Chang J."/>
            <person name="Duong T.A."/>
            <person name="Schoeman C."/>
            <person name="Ma X."/>
            <person name="Roodt D."/>
            <person name="Barker N."/>
            <person name="Li Z."/>
            <person name="Van de Peer Y."/>
            <person name="Mizrachi E."/>
        </authorList>
    </citation>
    <scope>NUCLEOTIDE SEQUENCE</scope>
    <source>
        <tissue evidence="8">Young leaves</tissue>
    </source>
</reference>
<feature type="domain" description="Protein kinase" evidence="7">
    <location>
        <begin position="159"/>
        <end position="422"/>
    </location>
</feature>
<organism evidence="8 9">
    <name type="scientific">Protea cynaroides</name>
    <dbReference type="NCBI Taxonomy" id="273540"/>
    <lineage>
        <taxon>Eukaryota</taxon>
        <taxon>Viridiplantae</taxon>
        <taxon>Streptophyta</taxon>
        <taxon>Embryophyta</taxon>
        <taxon>Tracheophyta</taxon>
        <taxon>Spermatophyta</taxon>
        <taxon>Magnoliopsida</taxon>
        <taxon>Proteales</taxon>
        <taxon>Proteaceae</taxon>
        <taxon>Protea</taxon>
    </lineage>
</organism>
<dbReference type="Gene3D" id="1.10.510.10">
    <property type="entry name" value="Transferase(Phosphotransferase) domain 1"/>
    <property type="match status" value="2"/>
</dbReference>
<gene>
    <name evidence="8" type="ORF">NE237_004708</name>
</gene>
<evidence type="ECO:0000256" key="3">
    <source>
        <dbReference type="ARBA" id="ARBA00022692"/>
    </source>
</evidence>
<dbReference type="SUPFAM" id="SSF52058">
    <property type="entry name" value="L domain-like"/>
    <property type="match status" value="1"/>
</dbReference>
<dbReference type="Pfam" id="PF00560">
    <property type="entry name" value="LRR_1"/>
    <property type="match status" value="2"/>
</dbReference>
<dbReference type="GO" id="GO:0004672">
    <property type="term" value="F:protein kinase activity"/>
    <property type="evidence" value="ECO:0007669"/>
    <property type="project" value="InterPro"/>
</dbReference>
<dbReference type="Proteomes" id="UP001141806">
    <property type="component" value="Unassembled WGS sequence"/>
</dbReference>
<evidence type="ECO:0000256" key="5">
    <source>
        <dbReference type="ARBA" id="ARBA00022989"/>
    </source>
</evidence>
<evidence type="ECO:0000256" key="6">
    <source>
        <dbReference type="ARBA" id="ARBA00023136"/>
    </source>
</evidence>
<proteinExistence type="predicted"/>
<keyword evidence="4" id="KW-0677">Repeat</keyword>
<evidence type="ECO:0000259" key="7">
    <source>
        <dbReference type="PROSITE" id="PS50011"/>
    </source>
</evidence>
<keyword evidence="6" id="KW-0472">Membrane</keyword>
<comment type="caution">
    <text evidence="8">The sequence shown here is derived from an EMBL/GenBank/DDBJ whole genome shotgun (WGS) entry which is preliminary data.</text>
</comment>
<dbReference type="GO" id="GO:0005524">
    <property type="term" value="F:ATP binding"/>
    <property type="evidence" value="ECO:0007669"/>
    <property type="project" value="InterPro"/>
</dbReference>
<evidence type="ECO:0000256" key="2">
    <source>
        <dbReference type="ARBA" id="ARBA00022614"/>
    </source>
</evidence>
<dbReference type="PANTHER" id="PTHR48055">
    <property type="entry name" value="LEUCINE-RICH REPEAT RECEPTOR PROTEIN KINASE EMS1"/>
    <property type="match status" value="1"/>
</dbReference>
<comment type="subcellular location">
    <subcellularLocation>
        <location evidence="1">Membrane</location>
    </subcellularLocation>
</comment>
<sequence>MTSIVSTPVLRVTRIVLDSRGLQGSLSPSIRQLSELKELSLSNNHIIDQTPAQIGYFPSEVSSLEHLQFLDLSSNRFSSDLRFLKYFPNLENLSLANNLFNGRRLCVRVPAGLIFGLMLYILFKSVRIRDKKKGTGHVIFSPLIKGVEAIAFLEKEDGLSSLEVIGRGGCGEVFKAELRGSNGKIIAIKRIIQPQRIEVIDLEDRDSKALNKKLRHRNLLPLVAHVSRLDCHLLVYENMKNGSLYDRLNQVSKGSRELARLERETPDRKWCCRRVGISTHNQSPDCRFPVGKGRTEENTHVTMSNVTGTVGYIAPEYYQTNELTDKCDIFSFGVILGVLVVGKMATDIFFQHTDEMSLVRWLRNVMTSENPKRAIDEKLLGNGYEEEMLLVLKIACFCTVDNPKEMPNSKDVRCMLSQIKRN</sequence>
<name>A0A9Q0QTY1_9MAGN</name>
<keyword evidence="2" id="KW-0433">Leucine-rich repeat</keyword>
<dbReference type="InterPro" id="IPR032675">
    <property type="entry name" value="LRR_dom_sf"/>
</dbReference>
<dbReference type="InterPro" id="IPR001611">
    <property type="entry name" value="Leu-rich_rpt"/>
</dbReference>
<dbReference type="PANTHER" id="PTHR48055:SF22">
    <property type="entry name" value="LEUCINE-RICH REPEAT RECEPTOR-LIKE SERINE_THREONINE_TYROSINE-PROTEIN KINASE SOBIR1"/>
    <property type="match status" value="1"/>
</dbReference>
<evidence type="ECO:0000313" key="8">
    <source>
        <dbReference type="EMBL" id="KAJ4971609.1"/>
    </source>
</evidence>
<keyword evidence="9" id="KW-1185">Reference proteome</keyword>
<evidence type="ECO:0000256" key="1">
    <source>
        <dbReference type="ARBA" id="ARBA00004370"/>
    </source>
</evidence>
<dbReference type="AlphaFoldDB" id="A0A9Q0QTY1"/>
<dbReference type="Pfam" id="PF07714">
    <property type="entry name" value="PK_Tyr_Ser-Thr"/>
    <property type="match status" value="1"/>
</dbReference>
<protein>
    <recommendedName>
        <fullName evidence="7">Protein kinase domain-containing protein</fullName>
    </recommendedName>
</protein>
<dbReference type="InterPro" id="IPR000719">
    <property type="entry name" value="Prot_kinase_dom"/>
</dbReference>
<evidence type="ECO:0000313" key="9">
    <source>
        <dbReference type="Proteomes" id="UP001141806"/>
    </source>
</evidence>
<accession>A0A9Q0QTY1</accession>